<protein>
    <submittedName>
        <fullName evidence="3">Uncharacterized protein</fullName>
    </submittedName>
</protein>
<sequence length="426" mass="48358">MNSSSNNSLGEAIFDAYHNHHDPQSNSAISSLSSTPIHSGASSPFFNPLHVHNHTPSLPGSDSEDAALEGRQEIGRLTREKGKGRKVDLRRTKDVPRAELVELYKHYSKTLLPARDISIHHIGNRYWVMADSKQSQFSEVAELKSVWWMDVSAMFYGVPPGKYKVQWRVSLTSDGPVINSEFRTILFDQEENNSIRGQFSNQDISDVVNYPSTTLFQPKSIQEFMTHTDSTVTNVNRKPFRKLFSKEFTTLELPDELVVEDNYQGVFVQIRNHDGWKSGLFIDYVRLVDVDDPTRVLQSTVYRKVEDSVLDDVVNDEGEEYYPSAANSWIHNMLRTPEAQIERAFQRSRAYRQVEPIDPHAVEVEPQPQSSARALSSSSSSTSRSSAARPQTRYNVDPNNAPPGQQFSGYILFALMILLLYFFSDN</sequence>
<feature type="compositionally biased region" description="Low complexity" evidence="1">
    <location>
        <begin position="370"/>
        <end position="389"/>
    </location>
</feature>
<accession>A0A9P6FWV8</accession>
<dbReference type="Pfam" id="PF14299">
    <property type="entry name" value="PP2"/>
    <property type="match status" value="1"/>
</dbReference>
<keyword evidence="4" id="KW-1185">Reference proteome</keyword>
<dbReference type="EMBL" id="JAABOA010000870">
    <property type="protein sequence ID" value="KAF9582932.1"/>
    <property type="molecule type" value="Genomic_DNA"/>
</dbReference>
<keyword evidence="2" id="KW-0812">Transmembrane</keyword>
<proteinExistence type="predicted"/>
<keyword evidence="2" id="KW-0472">Membrane</keyword>
<keyword evidence="2" id="KW-1133">Transmembrane helix</keyword>
<feature type="transmembrane region" description="Helical" evidence="2">
    <location>
        <begin position="407"/>
        <end position="424"/>
    </location>
</feature>
<name>A0A9P6FWV8_9FUNG</name>
<evidence type="ECO:0000256" key="2">
    <source>
        <dbReference type="SAM" id="Phobius"/>
    </source>
</evidence>
<evidence type="ECO:0000313" key="4">
    <source>
        <dbReference type="Proteomes" id="UP000780801"/>
    </source>
</evidence>
<feature type="region of interest" description="Disordered" evidence="1">
    <location>
        <begin position="43"/>
        <end position="65"/>
    </location>
</feature>
<organism evidence="3 4">
    <name type="scientific">Lunasporangiospora selenospora</name>
    <dbReference type="NCBI Taxonomy" id="979761"/>
    <lineage>
        <taxon>Eukaryota</taxon>
        <taxon>Fungi</taxon>
        <taxon>Fungi incertae sedis</taxon>
        <taxon>Mucoromycota</taxon>
        <taxon>Mortierellomycotina</taxon>
        <taxon>Mortierellomycetes</taxon>
        <taxon>Mortierellales</taxon>
        <taxon>Mortierellaceae</taxon>
        <taxon>Lunasporangiospora</taxon>
    </lineage>
</organism>
<dbReference type="InterPro" id="IPR025886">
    <property type="entry name" value="PP2-like"/>
</dbReference>
<evidence type="ECO:0000313" key="3">
    <source>
        <dbReference type="EMBL" id="KAF9582932.1"/>
    </source>
</evidence>
<feature type="region of interest" description="Disordered" evidence="1">
    <location>
        <begin position="360"/>
        <end position="401"/>
    </location>
</feature>
<evidence type="ECO:0000256" key="1">
    <source>
        <dbReference type="SAM" id="MobiDB-lite"/>
    </source>
</evidence>
<dbReference type="OrthoDB" id="9970274at2759"/>
<feature type="compositionally biased region" description="Polar residues" evidence="1">
    <location>
        <begin position="392"/>
        <end position="401"/>
    </location>
</feature>
<gene>
    <name evidence="3" type="ORF">BGW38_010568</name>
</gene>
<reference evidence="3" key="1">
    <citation type="journal article" date="2020" name="Fungal Divers.">
        <title>Resolving the Mortierellaceae phylogeny through synthesis of multi-gene phylogenetics and phylogenomics.</title>
        <authorList>
            <person name="Vandepol N."/>
            <person name="Liber J."/>
            <person name="Desiro A."/>
            <person name="Na H."/>
            <person name="Kennedy M."/>
            <person name="Barry K."/>
            <person name="Grigoriev I.V."/>
            <person name="Miller A.N."/>
            <person name="O'Donnell K."/>
            <person name="Stajich J.E."/>
            <person name="Bonito G."/>
        </authorList>
    </citation>
    <scope>NUCLEOTIDE SEQUENCE</scope>
    <source>
        <strain evidence="3">KOD1015</strain>
    </source>
</reference>
<dbReference type="AlphaFoldDB" id="A0A9P6FWV8"/>
<dbReference type="Proteomes" id="UP000780801">
    <property type="component" value="Unassembled WGS sequence"/>
</dbReference>
<comment type="caution">
    <text evidence="3">The sequence shown here is derived from an EMBL/GenBank/DDBJ whole genome shotgun (WGS) entry which is preliminary data.</text>
</comment>